<evidence type="ECO:0000256" key="1">
    <source>
        <dbReference type="SAM" id="SignalP"/>
    </source>
</evidence>
<sequence length="190" mass="21021">MIKSFLLSLVCLVLLLCSCENKVQKAPVPVLPDAPPITTKTANQPIQNSTPVPVESESTIEPKKLLSYVQVAIIPIYKDWVLFENGTYIIFDNIDTIPDVQKAALEQLKAYTPKTVLESNWDFTISDLDDTDGWSVYGNGYGIYTFVHATELSPGVSPLQVGAYAKTKRALDEKSPKILFISSKDGIRQL</sequence>
<protein>
    <recommendedName>
        <fullName evidence="3">Lipoprotein</fullName>
    </recommendedName>
</protein>
<dbReference type="PROSITE" id="PS51257">
    <property type="entry name" value="PROKAR_LIPOPROTEIN"/>
    <property type="match status" value="1"/>
</dbReference>
<dbReference type="EMBL" id="CACVAQ010000358">
    <property type="protein sequence ID" value="CAA6825249.1"/>
    <property type="molecule type" value="Genomic_DNA"/>
</dbReference>
<evidence type="ECO:0008006" key="3">
    <source>
        <dbReference type="Google" id="ProtNLM"/>
    </source>
</evidence>
<keyword evidence="1" id="KW-0732">Signal</keyword>
<accession>A0A6S6UEA4</accession>
<reference evidence="2" key="1">
    <citation type="submission" date="2020-01" db="EMBL/GenBank/DDBJ databases">
        <authorList>
            <person name="Meier V. D."/>
            <person name="Meier V D."/>
        </authorList>
    </citation>
    <scope>NUCLEOTIDE SEQUENCE</scope>
    <source>
        <strain evidence="2">HLG_WM_MAG_10</strain>
    </source>
</reference>
<dbReference type="AlphaFoldDB" id="A0A6S6UEA4"/>
<name>A0A6S6UEA4_9BACT</name>
<feature type="chain" id="PRO_5028064406" description="Lipoprotein" evidence="1">
    <location>
        <begin position="26"/>
        <end position="190"/>
    </location>
</feature>
<feature type="signal peptide" evidence="1">
    <location>
        <begin position="1"/>
        <end position="25"/>
    </location>
</feature>
<organism evidence="2">
    <name type="scientific">uncultured Aureispira sp</name>
    <dbReference type="NCBI Taxonomy" id="1331704"/>
    <lineage>
        <taxon>Bacteria</taxon>
        <taxon>Pseudomonadati</taxon>
        <taxon>Bacteroidota</taxon>
        <taxon>Saprospiria</taxon>
        <taxon>Saprospirales</taxon>
        <taxon>Saprospiraceae</taxon>
        <taxon>Aureispira</taxon>
        <taxon>environmental samples</taxon>
    </lineage>
</organism>
<proteinExistence type="predicted"/>
<evidence type="ECO:0000313" key="2">
    <source>
        <dbReference type="EMBL" id="CAA6825249.1"/>
    </source>
</evidence>
<gene>
    <name evidence="2" type="ORF">HELGO_WM20119</name>
</gene>